<accession>A0ABS4DKT6</accession>
<dbReference type="Pfam" id="PF00271">
    <property type="entry name" value="Helicase_C"/>
    <property type="match status" value="1"/>
</dbReference>
<dbReference type="InterPro" id="IPR011545">
    <property type="entry name" value="DEAD/DEAH_box_helicase_dom"/>
</dbReference>
<feature type="region of interest" description="Disordered" evidence="5">
    <location>
        <begin position="629"/>
        <end position="720"/>
    </location>
</feature>
<gene>
    <name evidence="8" type="primary">hrpA</name>
    <name evidence="8" type="ORF">J7I44_05050</name>
</gene>
<keyword evidence="2 8" id="KW-0378">Hydrolase</keyword>
<dbReference type="GO" id="GO:0016787">
    <property type="term" value="F:hydrolase activity"/>
    <property type="evidence" value="ECO:0007669"/>
    <property type="project" value="UniProtKB-KW"/>
</dbReference>
<dbReference type="InterPro" id="IPR011709">
    <property type="entry name" value="DEAD-box_helicase_OB_fold"/>
</dbReference>
<feature type="compositionally biased region" description="Basic and acidic residues" evidence="5">
    <location>
        <begin position="711"/>
        <end position="720"/>
    </location>
</feature>
<dbReference type="SMART" id="SM00382">
    <property type="entry name" value="AAA"/>
    <property type="match status" value="1"/>
</dbReference>
<evidence type="ECO:0000256" key="1">
    <source>
        <dbReference type="ARBA" id="ARBA00022741"/>
    </source>
</evidence>
<dbReference type="PROSITE" id="PS51194">
    <property type="entry name" value="HELICASE_CTER"/>
    <property type="match status" value="1"/>
</dbReference>
<sequence length="1399" mass="156429">MNDTPPAPPPEERLRSLREAIATVSSRDFGRLLGRWRGLSRQPDARKLDALAADIAASAAKRQARAAAKPAIRLDESLPISARADEIVELIRKHQVVVIAGETGSGKTTQLPKLCLAAGRGEAGMIGCTQPRRVAARSVARRVAEELGTALGEQVGFQVRFTDQVSERTLVKFMTDGILLAETQGDPWLSSYDTLIIDEAHERSLNIDFLLGYLKRLASKRPELKIIVTSATIDTARFAEHFNDAPVVSVEGRAYPVEVRWRPADAVGAHPARDRGAHARETSERVQQGSVEHLGLVLDEIMADRSLGGGPGDVLVFLPGEREIRDAHLLLSRRQYRETEVLPLYARLSAADQDRVFKPGPKRRIVLATNVAETSLTVPRIRYVVDNGSARVMRYSQRSQLERLHVEPVSQAAADQRKGRCGRIGPGICYRLYDEADFESRPRYTDPELLRSSLANVILRMLSLRLGEVEDFPFLEAPDPRMVADGYRRLAEISAIDERRHLTVIGRQLARLPIDVQLARMLVEANERHALRELLVVVAFLSIQDPRERPADARQQADAAHAAFADPKSDFVGVLNLWREYTKAHEELTQSKLRDWCGRHFLSFLRMREWRELHRQLLLVVAELGWNHTSPSPLRGEGRGEGTPSRKASGEQEEARASRSEAQGFRRSRKAPGEPRPLTPTLSPEGRGSERKKPPHGGPRPLTSILSPEGRGGEREERTVEEKDAARLFEAIHRSLLAGLPTQVGHKDEKGVYRSTRERRFQVFPGSALAKQPPAWVFAAQILDVSGRVWGMSCARVEPAWIEQQAAHLVKASCRDAHWSRKRGTVVAYEQVSLFGLTLVERRAVTFQKQDPALAHAIFLREALARGDLDARADFVRANQRVLAQAHEIEAKQRREGLLRSEEELARFFEGKLPEDVASTRALDAWYSRARPAEQAALRWSLDDVMAGGSGLDPKAFPATLDLPPQRYKLEYRFVPGDEADGVTLQLPLAMLNALPAARCEWLVPGLLADKVAELIRGLPKALRRNFVPAPDFARAFVEAEAPRDQPLVDALAAFLKRATGADAPAAEFAAVALPPHLKMRFRLHDERGKTLATGRDLADLRAQWEAQAREAFSRKTDVELTREDVTRWDFEEIPAQVRSEGGLTAFPALVDLGEAVALRVFERRDEARVAHLKGVERLLRNALASEMKQARRRLPIANPLSLKYAPLGSVDSLREDLVEGGFADLLATHDLDARTAGDFEALRTALARELFAAAVERLKLVEPAIEAQAELKPWLEPPLIGFARASYDDLREQLDALLAPGFSRELPNARLAHYPRYLKAMRLRAERLRQDPAKDQQRMLQVLPYWREYLRHQAGGKADLDELRWLIEEWRVSLFAQELKTAEPVSAKRLARALEALG</sequence>
<keyword evidence="3 8" id="KW-0347">Helicase</keyword>
<feature type="domain" description="Helicase ATP-binding" evidence="6">
    <location>
        <begin position="88"/>
        <end position="251"/>
    </location>
</feature>
<dbReference type="PANTHER" id="PTHR18934:SF99">
    <property type="entry name" value="ATP-DEPENDENT RNA HELICASE DHX37-RELATED"/>
    <property type="match status" value="1"/>
</dbReference>
<organism evidence="8 9">
    <name type="scientific">Frateuria flava</name>
    <dbReference type="NCBI Taxonomy" id="2821489"/>
    <lineage>
        <taxon>Bacteria</taxon>
        <taxon>Pseudomonadati</taxon>
        <taxon>Pseudomonadota</taxon>
        <taxon>Gammaproteobacteria</taxon>
        <taxon>Lysobacterales</taxon>
        <taxon>Rhodanobacteraceae</taxon>
        <taxon>Frateuria</taxon>
    </lineage>
</organism>
<dbReference type="Pfam" id="PF11898">
    <property type="entry name" value="DUF3418"/>
    <property type="match status" value="1"/>
</dbReference>
<dbReference type="Pfam" id="PF21010">
    <property type="entry name" value="HA2_C"/>
    <property type="match status" value="1"/>
</dbReference>
<dbReference type="InterPro" id="IPR003593">
    <property type="entry name" value="AAA+_ATPase"/>
</dbReference>
<feature type="compositionally biased region" description="Basic and acidic residues" evidence="5">
    <location>
        <begin position="648"/>
        <end position="659"/>
    </location>
</feature>
<dbReference type="InterPro" id="IPR010222">
    <property type="entry name" value="RNA_helicase_HrpA"/>
</dbReference>
<dbReference type="PROSITE" id="PS51192">
    <property type="entry name" value="HELICASE_ATP_BIND_1"/>
    <property type="match status" value="1"/>
</dbReference>
<dbReference type="Pfam" id="PF00270">
    <property type="entry name" value="DEAD"/>
    <property type="match status" value="1"/>
</dbReference>
<evidence type="ECO:0000313" key="9">
    <source>
        <dbReference type="Proteomes" id="UP000823790"/>
    </source>
</evidence>
<dbReference type="InterPro" id="IPR001650">
    <property type="entry name" value="Helicase_C-like"/>
</dbReference>
<keyword evidence="4" id="KW-0067">ATP-binding</keyword>
<evidence type="ECO:0000256" key="3">
    <source>
        <dbReference type="ARBA" id="ARBA00022806"/>
    </source>
</evidence>
<evidence type="ECO:0000256" key="2">
    <source>
        <dbReference type="ARBA" id="ARBA00022801"/>
    </source>
</evidence>
<evidence type="ECO:0000313" key="8">
    <source>
        <dbReference type="EMBL" id="MBP1473656.1"/>
    </source>
</evidence>
<evidence type="ECO:0000259" key="6">
    <source>
        <dbReference type="PROSITE" id="PS51192"/>
    </source>
</evidence>
<dbReference type="RefSeq" id="WP_209616787.1">
    <property type="nucleotide sequence ID" value="NZ_JAGJRS010000010.1"/>
</dbReference>
<dbReference type="CDD" id="cd18791">
    <property type="entry name" value="SF2_C_RHA"/>
    <property type="match status" value="1"/>
</dbReference>
<keyword evidence="9" id="KW-1185">Reference proteome</keyword>
<protein>
    <submittedName>
        <fullName evidence="8">ATP-dependent RNA helicase HrpA</fullName>
        <ecNumber evidence="8">3.6.4.13</ecNumber>
    </submittedName>
</protein>
<dbReference type="Gene3D" id="1.20.120.1080">
    <property type="match status" value="1"/>
</dbReference>
<dbReference type="InterPro" id="IPR007502">
    <property type="entry name" value="Helicase-assoc_dom"/>
</dbReference>
<dbReference type="Proteomes" id="UP000823790">
    <property type="component" value="Unassembled WGS sequence"/>
</dbReference>
<dbReference type="SMART" id="SM00490">
    <property type="entry name" value="HELICc"/>
    <property type="match status" value="1"/>
</dbReference>
<evidence type="ECO:0000256" key="4">
    <source>
        <dbReference type="ARBA" id="ARBA00022840"/>
    </source>
</evidence>
<dbReference type="GO" id="GO:0003724">
    <property type="term" value="F:RNA helicase activity"/>
    <property type="evidence" value="ECO:0007669"/>
    <property type="project" value="UniProtKB-EC"/>
</dbReference>
<keyword evidence="1" id="KW-0547">Nucleotide-binding</keyword>
<dbReference type="InterPro" id="IPR024590">
    <property type="entry name" value="HrpA_C"/>
</dbReference>
<reference evidence="8 9" key="1">
    <citation type="submission" date="2021-04" db="EMBL/GenBank/DDBJ databases">
        <authorList>
            <person name="Huq M.A."/>
        </authorList>
    </citation>
    <scope>NUCLEOTIDE SEQUENCE [LARGE SCALE GENOMIC DNA]</scope>
    <source>
        <strain evidence="8 9">MAH-13</strain>
    </source>
</reference>
<proteinExistence type="predicted"/>
<evidence type="ECO:0000259" key="7">
    <source>
        <dbReference type="PROSITE" id="PS51194"/>
    </source>
</evidence>
<dbReference type="Gene3D" id="3.40.50.300">
    <property type="entry name" value="P-loop containing nucleotide triphosphate hydrolases"/>
    <property type="match status" value="2"/>
</dbReference>
<dbReference type="InterPro" id="IPR027417">
    <property type="entry name" value="P-loop_NTPase"/>
</dbReference>
<feature type="domain" description="Helicase C-terminal" evidence="7">
    <location>
        <begin position="290"/>
        <end position="465"/>
    </location>
</feature>
<dbReference type="EC" id="3.6.4.13" evidence="8"/>
<dbReference type="SMART" id="SM00847">
    <property type="entry name" value="HA2"/>
    <property type="match status" value="1"/>
</dbReference>
<dbReference type="SUPFAM" id="SSF52540">
    <property type="entry name" value="P-loop containing nucleoside triphosphate hydrolases"/>
    <property type="match status" value="1"/>
</dbReference>
<evidence type="ECO:0000256" key="5">
    <source>
        <dbReference type="SAM" id="MobiDB-lite"/>
    </source>
</evidence>
<comment type="caution">
    <text evidence="8">The sequence shown here is derived from an EMBL/GenBank/DDBJ whole genome shotgun (WGS) entry which is preliminary data.</text>
</comment>
<dbReference type="SMART" id="SM00487">
    <property type="entry name" value="DEXDc"/>
    <property type="match status" value="1"/>
</dbReference>
<dbReference type="InterPro" id="IPR014001">
    <property type="entry name" value="Helicase_ATP-bd"/>
</dbReference>
<dbReference type="EMBL" id="JAGJRS010000010">
    <property type="protein sequence ID" value="MBP1473656.1"/>
    <property type="molecule type" value="Genomic_DNA"/>
</dbReference>
<dbReference type="NCBIfam" id="TIGR01967">
    <property type="entry name" value="DEAH_box_HrpA"/>
    <property type="match status" value="1"/>
</dbReference>
<dbReference type="PANTHER" id="PTHR18934">
    <property type="entry name" value="ATP-DEPENDENT RNA HELICASE"/>
    <property type="match status" value="1"/>
</dbReference>
<name>A0ABS4DKT6_9GAMM</name>
<dbReference type="Pfam" id="PF07717">
    <property type="entry name" value="OB_NTP_bind"/>
    <property type="match status" value="1"/>
</dbReference>